<dbReference type="EC" id="1.11.1.-" evidence="18"/>
<keyword evidence="3" id="KW-0964">Secreted</keyword>
<comment type="cofactor">
    <cofactor evidence="15">
        <name>heme b</name>
        <dbReference type="ChEBI" id="CHEBI:60344"/>
    </cofactor>
    <text evidence="15">Binds 1 heme b (iron(II)-protoporphyrin IX) group per subunit.</text>
</comment>
<feature type="active site" description="Proton acceptor" evidence="14">
    <location>
        <position position="72"/>
    </location>
</feature>
<feature type="disulfide bond" evidence="17">
    <location>
        <begin position="40"/>
        <end position="303"/>
    </location>
</feature>
<dbReference type="InterPro" id="IPR010255">
    <property type="entry name" value="Haem_peroxidase_sf"/>
</dbReference>
<feature type="signal peptide" evidence="18">
    <location>
        <begin position="1"/>
        <end position="21"/>
    </location>
</feature>
<evidence type="ECO:0000256" key="10">
    <source>
        <dbReference type="ARBA" id="ARBA00023004"/>
    </source>
</evidence>
<dbReference type="PeroxiBase" id="2402">
    <property type="entry name" value="AbVP02_bisporus"/>
</dbReference>
<dbReference type="InterPro" id="IPR019794">
    <property type="entry name" value="Peroxidases_AS"/>
</dbReference>
<name>Q5TJC2_AGABI</name>
<feature type="binding site" evidence="15">
    <location>
        <position position="212"/>
    </location>
    <ligand>
        <name>Ca(2+)</name>
        <dbReference type="ChEBI" id="CHEBI:29108"/>
        <label>2</label>
    </ligand>
</feature>
<dbReference type="GO" id="GO:0004601">
    <property type="term" value="F:peroxidase activity"/>
    <property type="evidence" value="ECO:0007669"/>
    <property type="project" value="UniProtKB-KW"/>
</dbReference>
<feature type="binding site" description="axial binding residue" evidence="15">
    <location>
        <position position="194"/>
    </location>
    <ligand>
        <name>heme b</name>
        <dbReference type="ChEBI" id="CHEBI:60344"/>
    </ligand>
    <ligandPart>
        <name>Fe</name>
        <dbReference type="ChEBI" id="CHEBI:18248"/>
    </ligandPart>
</feature>
<keyword evidence="7 18" id="KW-0732">Signal</keyword>
<dbReference type="Pfam" id="PF11895">
    <property type="entry name" value="Peroxidase_ext"/>
    <property type="match status" value="1"/>
</dbReference>
<feature type="disulfide bond" evidence="17">
    <location>
        <begin position="267"/>
        <end position="332"/>
    </location>
</feature>
<proteinExistence type="inferred from homology"/>
<dbReference type="Gene3D" id="1.10.420.10">
    <property type="entry name" value="Peroxidase, domain 2"/>
    <property type="match status" value="1"/>
</dbReference>
<dbReference type="EMBL" id="AJ699058">
    <property type="protein sequence ID" value="CAG27835.1"/>
    <property type="molecule type" value="Genomic_DNA"/>
</dbReference>
<evidence type="ECO:0000256" key="4">
    <source>
        <dbReference type="ARBA" id="ARBA00022559"/>
    </source>
</evidence>
<evidence type="ECO:0000256" key="2">
    <source>
        <dbReference type="ARBA" id="ARBA00006089"/>
    </source>
</evidence>
<protein>
    <recommendedName>
        <fullName evidence="18">Peroxidase</fullName>
        <ecNumber evidence="18">1.11.1.-</ecNumber>
    </recommendedName>
</protein>
<keyword evidence="6 15" id="KW-0479">Metal-binding</keyword>
<evidence type="ECO:0000259" key="20">
    <source>
        <dbReference type="PROSITE" id="PS50873"/>
    </source>
</evidence>
<reference evidence="21" key="1">
    <citation type="journal article" date="2005" name="Appl. Microbiol. Biotechnol.">
        <title>Manganese peroxidase of Agaricus bisporus: grain bran-promoted production and gene characterization.</title>
        <authorList>
            <person name="Lankinen P."/>
            <person name="Hilden K."/>
            <person name="Aro N."/>
            <person name="Hatakka A."/>
        </authorList>
    </citation>
    <scope>NUCLEOTIDE SEQUENCE</scope>
    <source>
        <strain evidence="21">ATCC 62459</strain>
    </source>
</reference>
<keyword evidence="9 18" id="KW-0560">Oxidoreductase</keyword>
<organism evidence="21">
    <name type="scientific">Agaricus bisporus</name>
    <name type="common">White button mushroom</name>
    <dbReference type="NCBI Taxonomy" id="5341"/>
    <lineage>
        <taxon>Eukaryota</taxon>
        <taxon>Fungi</taxon>
        <taxon>Dikarya</taxon>
        <taxon>Basidiomycota</taxon>
        <taxon>Agaricomycotina</taxon>
        <taxon>Agaricomycetes</taxon>
        <taxon>Agaricomycetidae</taxon>
        <taxon>Agaricales</taxon>
        <taxon>Agaricineae</taxon>
        <taxon>Agaricaceae</taxon>
        <taxon>Agaricus</taxon>
    </lineage>
</organism>
<evidence type="ECO:0000256" key="17">
    <source>
        <dbReference type="PIRSR" id="PIRSR601621-4"/>
    </source>
</evidence>
<comment type="subcellular location">
    <subcellularLocation>
        <location evidence="1">Secreted</location>
    </subcellularLocation>
</comment>
<dbReference type="PROSITE" id="PS50873">
    <property type="entry name" value="PEROXIDASE_4"/>
    <property type="match status" value="1"/>
</dbReference>
<dbReference type="InterPro" id="IPR001621">
    <property type="entry name" value="Ligninase"/>
</dbReference>
<evidence type="ECO:0000256" key="9">
    <source>
        <dbReference type="ARBA" id="ARBA00023002"/>
    </source>
</evidence>
<feature type="binding site" evidence="15">
    <location>
        <position position="214"/>
    </location>
    <ligand>
        <name>Ca(2+)</name>
        <dbReference type="ChEBI" id="CHEBI:29108"/>
        <label>2</label>
    </ligand>
</feature>
<evidence type="ECO:0000256" key="19">
    <source>
        <dbReference type="SAM" id="MobiDB-lite"/>
    </source>
</evidence>
<keyword evidence="12" id="KW-0325">Glycoprotein</keyword>
<dbReference type="PROSITE" id="PS00436">
    <property type="entry name" value="PEROXIDASE_2"/>
    <property type="match status" value="1"/>
</dbReference>
<keyword evidence="8 15" id="KW-0106">Calcium</keyword>
<feature type="binding site" evidence="15">
    <location>
        <position position="85"/>
    </location>
    <ligand>
        <name>Ca(2+)</name>
        <dbReference type="ChEBI" id="CHEBI:29108"/>
        <label>1</label>
    </ligand>
</feature>
<dbReference type="GO" id="GO:0005576">
    <property type="term" value="C:extracellular region"/>
    <property type="evidence" value="ECO:0007669"/>
    <property type="project" value="UniProtKB-SubCell"/>
</dbReference>
<dbReference type="PRINTS" id="PR00462">
    <property type="entry name" value="LIGNINASE"/>
</dbReference>
<sequence length="354" mass="37636">MAFKILLSLILALNAVQFIAAVPTRRAQCADGTTVSNEACCVLLPIIADIQPNLFENECGEEVHETLRASFHDAIGFSRAAGGGGADGSLVTFGDVETTFAANAGIDEIVETLRPFINSHNISAGDFIQFATVVGLTNCPGAPRIPFFLGRPDATAASPDGLVPEPFDSVTKILERFDDAGFTPTEVVALLASHTVAASDTIEPGLEGVPFDSTPGEFDRQFFIETMLKGTSFPGTGGNQGEALSPLPGELRLESDGLLARDERTACDWQLFATDQQKMASAFSDAMVKLSLVGQDKSQLIDCSDVIPRTIPLTNEPYFPADLTKDDLEQTCPDEFPDYPSNPSVTSVAPVPTS</sequence>
<evidence type="ECO:0000256" key="3">
    <source>
        <dbReference type="ARBA" id="ARBA00022525"/>
    </source>
</evidence>
<comment type="similarity">
    <text evidence="2 18">Belongs to the peroxidase family. Ligninase subfamily.</text>
</comment>
<feature type="binding site" evidence="15">
    <location>
        <position position="87"/>
    </location>
    <ligand>
        <name>Ca(2+)</name>
        <dbReference type="ChEBI" id="CHEBI:29108"/>
        <label>1</label>
    </ligand>
</feature>
<dbReference type="CDD" id="cd00692">
    <property type="entry name" value="ligninase"/>
    <property type="match status" value="1"/>
</dbReference>
<dbReference type="PANTHER" id="PTHR31356:SF66">
    <property type="entry name" value="CATALASE-PEROXIDASE"/>
    <property type="match status" value="1"/>
</dbReference>
<feature type="compositionally biased region" description="Polar residues" evidence="19">
    <location>
        <begin position="341"/>
        <end position="354"/>
    </location>
</feature>
<dbReference type="AlphaFoldDB" id="Q5TJC2"/>
<dbReference type="InterPro" id="IPR002016">
    <property type="entry name" value="Haem_peroxidase"/>
</dbReference>
<feature type="binding site" evidence="15">
    <location>
        <position position="195"/>
    </location>
    <ligand>
        <name>Ca(2+)</name>
        <dbReference type="ChEBI" id="CHEBI:29108"/>
        <label>2</label>
    </ligand>
</feature>
<keyword evidence="4 18" id="KW-0575">Peroxidase</keyword>
<accession>Q5TJC2</accession>
<dbReference type="InterPro" id="IPR019793">
    <property type="entry name" value="Peroxidases_heam-ligand_BS"/>
</dbReference>
<feature type="binding site" evidence="15">
    <location>
        <position position="219"/>
    </location>
    <ligand>
        <name>Ca(2+)</name>
        <dbReference type="ChEBI" id="CHEBI:29108"/>
        <label>2</label>
    </ligand>
</feature>
<evidence type="ECO:0000256" key="5">
    <source>
        <dbReference type="ARBA" id="ARBA00022617"/>
    </source>
</evidence>
<feature type="region of interest" description="Disordered" evidence="19">
    <location>
        <begin position="328"/>
        <end position="354"/>
    </location>
</feature>
<evidence type="ECO:0000256" key="16">
    <source>
        <dbReference type="PIRSR" id="PIRSR601621-3"/>
    </source>
</evidence>
<dbReference type="Pfam" id="PF00141">
    <property type="entry name" value="peroxidase"/>
    <property type="match status" value="1"/>
</dbReference>
<keyword evidence="13" id="KW-0376">Hydrogen peroxide</keyword>
<dbReference type="GO" id="GO:0034599">
    <property type="term" value="P:cellular response to oxidative stress"/>
    <property type="evidence" value="ECO:0007669"/>
    <property type="project" value="InterPro"/>
</dbReference>
<feature type="site" description="Transition state stabilizer" evidence="16">
    <location>
        <position position="68"/>
    </location>
</feature>
<keyword evidence="11 17" id="KW-1015">Disulfide bond</keyword>
<dbReference type="GO" id="GO:0000302">
    <property type="term" value="P:response to reactive oxygen species"/>
    <property type="evidence" value="ECO:0007669"/>
    <property type="project" value="TreeGrafter"/>
</dbReference>
<feature type="binding site" evidence="15">
    <location>
        <position position="73"/>
    </location>
    <ligand>
        <name>Ca(2+)</name>
        <dbReference type="ChEBI" id="CHEBI:29108"/>
        <label>1</label>
    </ligand>
</feature>
<dbReference type="GO" id="GO:0042744">
    <property type="term" value="P:hydrogen peroxide catabolic process"/>
    <property type="evidence" value="ECO:0007669"/>
    <property type="project" value="UniProtKB-KW"/>
</dbReference>
<gene>
    <name evidence="21" type="primary">mnp1</name>
</gene>
<dbReference type="GO" id="GO:0046872">
    <property type="term" value="F:metal ion binding"/>
    <property type="evidence" value="ECO:0007669"/>
    <property type="project" value="UniProtKB-UniRule"/>
</dbReference>
<dbReference type="PANTHER" id="PTHR31356">
    <property type="entry name" value="THYLAKOID LUMENAL 29 KDA PROTEIN, CHLOROPLASTIC-RELATED"/>
    <property type="match status" value="1"/>
</dbReference>
<dbReference type="InterPro" id="IPR024589">
    <property type="entry name" value="Ligninase_C"/>
</dbReference>
<feature type="disulfide bond" evidence="17">
    <location>
        <begin position="59"/>
        <end position="139"/>
    </location>
</feature>
<dbReference type="SUPFAM" id="SSF48113">
    <property type="entry name" value="Heme-dependent peroxidases"/>
    <property type="match status" value="1"/>
</dbReference>
<evidence type="ECO:0000256" key="15">
    <source>
        <dbReference type="PIRSR" id="PIRSR601621-2"/>
    </source>
</evidence>
<dbReference type="PRINTS" id="PR00458">
    <property type="entry name" value="PEROXIDASE"/>
</dbReference>
<feature type="domain" description="Plant heme peroxidase family profile" evidence="20">
    <location>
        <begin position="106"/>
        <end position="307"/>
    </location>
</feature>
<feature type="binding site" evidence="15">
    <location>
        <position position="89"/>
    </location>
    <ligand>
        <name>Ca(2+)</name>
        <dbReference type="ChEBI" id="CHEBI:29108"/>
        <label>1</label>
    </ligand>
</feature>
<evidence type="ECO:0000256" key="14">
    <source>
        <dbReference type="PIRSR" id="PIRSR601621-1"/>
    </source>
</evidence>
<dbReference type="Gene3D" id="1.10.520.10">
    <property type="match status" value="1"/>
</dbReference>
<evidence type="ECO:0000313" key="21">
    <source>
        <dbReference type="EMBL" id="CAG27835.1"/>
    </source>
</evidence>
<comment type="cofactor">
    <cofactor evidence="15 18">
        <name>Ca(2+)</name>
        <dbReference type="ChEBI" id="CHEBI:29108"/>
    </cofactor>
    <text evidence="15 18">Binds 2 calcium ions per subunit.</text>
</comment>
<feature type="disulfide bond" evidence="17">
    <location>
        <begin position="29"/>
        <end position="41"/>
    </location>
</feature>
<evidence type="ECO:0000256" key="7">
    <source>
        <dbReference type="ARBA" id="ARBA00022729"/>
    </source>
</evidence>
<evidence type="ECO:0000256" key="6">
    <source>
        <dbReference type="ARBA" id="ARBA00022723"/>
    </source>
</evidence>
<feature type="chain" id="PRO_5006993553" description="Peroxidase" evidence="18">
    <location>
        <begin position="22"/>
        <end position="354"/>
    </location>
</feature>
<dbReference type="SMR" id="Q5TJC2"/>
<evidence type="ECO:0000256" key="11">
    <source>
        <dbReference type="ARBA" id="ARBA00023157"/>
    </source>
</evidence>
<keyword evidence="10 15" id="KW-0408">Iron</keyword>
<dbReference type="PROSITE" id="PS00435">
    <property type="entry name" value="PEROXIDASE_1"/>
    <property type="match status" value="1"/>
</dbReference>
<evidence type="ECO:0000256" key="8">
    <source>
        <dbReference type="ARBA" id="ARBA00022837"/>
    </source>
</evidence>
<keyword evidence="5 15" id="KW-0349">Heme</keyword>
<dbReference type="InterPro" id="IPR044831">
    <property type="entry name" value="Ccp1-like"/>
</dbReference>
<dbReference type="GO" id="GO:0020037">
    <property type="term" value="F:heme binding"/>
    <property type="evidence" value="ECO:0007669"/>
    <property type="project" value="UniProtKB-UniRule"/>
</dbReference>
<evidence type="ECO:0000256" key="1">
    <source>
        <dbReference type="ARBA" id="ARBA00004613"/>
    </source>
</evidence>
<evidence type="ECO:0000256" key="12">
    <source>
        <dbReference type="ARBA" id="ARBA00023180"/>
    </source>
</evidence>
<evidence type="ECO:0000256" key="18">
    <source>
        <dbReference type="RuleBase" id="RU363051"/>
    </source>
</evidence>
<evidence type="ECO:0000256" key="13">
    <source>
        <dbReference type="ARBA" id="ARBA00023324"/>
    </source>
</evidence>